<dbReference type="SUPFAM" id="SSF46689">
    <property type="entry name" value="Homeodomain-like"/>
    <property type="match status" value="1"/>
</dbReference>
<dbReference type="SMART" id="SM00342">
    <property type="entry name" value="HTH_ARAC"/>
    <property type="match status" value="1"/>
</dbReference>
<sequence>MKHNDVLDIKTVCECNRCLGCETLHPQATLIRLNGKETVVEESVKFEFYAILLIENCVDNCRCCGRRYYDFAHATMVFLTPGEIFCMNRDNTLPDCGLLLAFHPDLLWRTTLNRHINDYTFFRYRKEEALHLSQRETERVLRYFNDIGEELHHAIDSHSSILISRLIELLLDYCTRFYERQFITREDKNKELLSRLERRLDDYIASGRLAGGHFPTAAECAATLDLSEAYFCDLLRFETGRTLTELLHVKRLEAAKRMLLAPGTTPAQVARHLGFANVMQFSFIFKKLTGVAPAGYRFARN</sequence>
<dbReference type="PROSITE" id="PS01124">
    <property type="entry name" value="HTH_ARAC_FAMILY_2"/>
    <property type="match status" value="1"/>
</dbReference>
<organism evidence="5 6">
    <name type="scientific">Candidatus Bacteroides intestinavium</name>
    <dbReference type="NCBI Taxonomy" id="2838469"/>
    <lineage>
        <taxon>Bacteria</taxon>
        <taxon>Pseudomonadati</taxon>
        <taxon>Bacteroidota</taxon>
        <taxon>Bacteroidia</taxon>
        <taxon>Bacteroidales</taxon>
        <taxon>Bacteroidaceae</taxon>
        <taxon>Bacteroides</taxon>
    </lineage>
</organism>
<gene>
    <name evidence="5" type="ORF">H9785_02570</name>
</gene>
<evidence type="ECO:0000259" key="4">
    <source>
        <dbReference type="PROSITE" id="PS01124"/>
    </source>
</evidence>
<reference evidence="5" key="1">
    <citation type="journal article" date="2021" name="PeerJ">
        <title>Extensive microbial diversity within the chicken gut microbiome revealed by metagenomics and culture.</title>
        <authorList>
            <person name="Gilroy R."/>
            <person name="Ravi A."/>
            <person name="Getino M."/>
            <person name="Pursley I."/>
            <person name="Horton D.L."/>
            <person name="Alikhan N.F."/>
            <person name="Baker D."/>
            <person name="Gharbi K."/>
            <person name="Hall N."/>
            <person name="Watson M."/>
            <person name="Adriaenssens E.M."/>
            <person name="Foster-Nyarko E."/>
            <person name="Jarju S."/>
            <person name="Secka A."/>
            <person name="Antonio M."/>
            <person name="Oren A."/>
            <person name="Chaudhuri R.R."/>
            <person name="La Ragione R."/>
            <person name="Hildebrand F."/>
            <person name="Pallen M.J."/>
        </authorList>
    </citation>
    <scope>NUCLEOTIDE SEQUENCE</scope>
    <source>
        <strain evidence="5">ChiHecec1B25-7008</strain>
    </source>
</reference>
<evidence type="ECO:0000256" key="2">
    <source>
        <dbReference type="ARBA" id="ARBA00023125"/>
    </source>
</evidence>
<dbReference type="GO" id="GO:0043565">
    <property type="term" value="F:sequence-specific DNA binding"/>
    <property type="evidence" value="ECO:0007669"/>
    <property type="project" value="InterPro"/>
</dbReference>
<dbReference type="GO" id="GO:0003700">
    <property type="term" value="F:DNA-binding transcription factor activity"/>
    <property type="evidence" value="ECO:0007669"/>
    <property type="project" value="InterPro"/>
</dbReference>
<evidence type="ECO:0000313" key="5">
    <source>
        <dbReference type="EMBL" id="HJA82849.1"/>
    </source>
</evidence>
<dbReference type="Gene3D" id="1.10.10.60">
    <property type="entry name" value="Homeodomain-like"/>
    <property type="match status" value="1"/>
</dbReference>
<keyword evidence="1" id="KW-0805">Transcription regulation</keyword>
<dbReference type="AlphaFoldDB" id="A0A9D2KT84"/>
<dbReference type="PANTHER" id="PTHR43280:SF32">
    <property type="entry name" value="TRANSCRIPTIONAL REGULATORY PROTEIN"/>
    <property type="match status" value="1"/>
</dbReference>
<evidence type="ECO:0000256" key="1">
    <source>
        <dbReference type="ARBA" id="ARBA00023015"/>
    </source>
</evidence>
<evidence type="ECO:0000313" key="6">
    <source>
        <dbReference type="Proteomes" id="UP000823860"/>
    </source>
</evidence>
<protein>
    <submittedName>
        <fullName evidence="5">Helix-turn-helix transcriptional regulator</fullName>
    </submittedName>
</protein>
<dbReference type="InterPro" id="IPR009057">
    <property type="entry name" value="Homeodomain-like_sf"/>
</dbReference>
<dbReference type="EMBL" id="DWZE01000033">
    <property type="protein sequence ID" value="HJA82849.1"/>
    <property type="molecule type" value="Genomic_DNA"/>
</dbReference>
<dbReference type="PANTHER" id="PTHR43280">
    <property type="entry name" value="ARAC-FAMILY TRANSCRIPTIONAL REGULATOR"/>
    <property type="match status" value="1"/>
</dbReference>
<name>A0A9D2KT84_9BACE</name>
<evidence type="ECO:0000256" key="3">
    <source>
        <dbReference type="ARBA" id="ARBA00023163"/>
    </source>
</evidence>
<dbReference type="Pfam" id="PF12833">
    <property type="entry name" value="HTH_18"/>
    <property type="match status" value="1"/>
</dbReference>
<reference evidence="5" key="2">
    <citation type="submission" date="2021-04" db="EMBL/GenBank/DDBJ databases">
        <authorList>
            <person name="Gilroy R."/>
        </authorList>
    </citation>
    <scope>NUCLEOTIDE SEQUENCE</scope>
    <source>
        <strain evidence="5">ChiHecec1B25-7008</strain>
    </source>
</reference>
<comment type="caution">
    <text evidence="5">The sequence shown here is derived from an EMBL/GenBank/DDBJ whole genome shotgun (WGS) entry which is preliminary data.</text>
</comment>
<keyword evidence="3" id="KW-0804">Transcription</keyword>
<feature type="domain" description="HTH araC/xylS-type" evidence="4">
    <location>
        <begin position="194"/>
        <end position="299"/>
    </location>
</feature>
<accession>A0A9D2KT84</accession>
<keyword evidence="2" id="KW-0238">DNA-binding</keyword>
<dbReference type="InterPro" id="IPR018060">
    <property type="entry name" value="HTH_AraC"/>
</dbReference>
<dbReference type="Proteomes" id="UP000823860">
    <property type="component" value="Unassembled WGS sequence"/>
</dbReference>
<proteinExistence type="predicted"/>